<evidence type="ECO:0000256" key="12">
    <source>
        <dbReference type="ARBA" id="ARBA00032240"/>
    </source>
</evidence>
<comment type="similarity">
    <text evidence="3">Belongs to the Tymovirales TGBp2 protein family.</text>
</comment>
<evidence type="ECO:0000256" key="1">
    <source>
        <dbReference type="ARBA" id="ARBA00002252"/>
    </source>
</evidence>
<sequence>MSLKPPTDWSKPILFASIGIAASLICFTFKADYLPKVGDNIHSLPHGGSYRDGTKSVNYNGLRCAENSSVDPFHQSGKFLAFCSVVILSVLIYVCSKCNNRSSGVHHFCVHHHNHQ</sequence>
<keyword evidence="10 13" id="KW-0472">Membrane</keyword>
<keyword evidence="5" id="KW-0813">Transport</keyword>
<name>M9QSE6_9VIRU</name>
<comment type="function">
    <text evidence="1">Plays a role in viral cell-to-cell propagation, by facilitating genome transport to neighboring plant cells through plasmosdesmata,.</text>
</comment>
<evidence type="ECO:0000313" key="15">
    <source>
        <dbReference type="EMBL" id="QTH26256.1"/>
    </source>
</evidence>
<evidence type="ECO:0000256" key="8">
    <source>
        <dbReference type="ARBA" id="ARBA00022989"/>
    </source>
</evidence>
<evidence type="ECO:0000313" key="14">
    <source>
        <dbReference type="EMBL" id="AGI62187.1"/>
    </source>
</evidence>
<evidence type="ECO:0000256" key="2">
    <source>
        <dbReference type="ARBA" id="ARBA00004625"/>
    </source>
</evidence>
<proteinExistence type="inferred from homology"/>
<keyword evidence="9" id="KW-0916">Viral movement protein</keyword>
<organism evidence="14">
    <name type="scientific">Cherry rusty mottle associated virus</name>
    <dbReference type="NCBI Taxonomy" id="1312929"/>
    <lineage>
        <taxon>Viruses</taxon>
        <taxon>Riboviria</taxon>
        <taxon>Orthornavirae</taxon>
        <taxon>Kitrinoviricota</taxon>
        <taxon>Alsuviricetes</taxon>
        <taxon>Tymovirales</taxon>
        <taxon>Betaflexiviridae</taxon>
        <taxon>Quinvirinae</taxon>
        <taxon>Robigovirus</taxon>
        <taxon>Robigovirus robigomaculae</taxon>
    </lineage>
</organism>
<keyword evidence="7" id="KW-1043">Host membrane</keyword>
<evidence type="ECO:0000256" key="5">
    <source>
        <dbReference type="ARBA" id="ARBA00022448"/>
    </source>
</evidence>
<keyword evidence="6 13" id="KW-0812">Transmembrane</keyword>
<dbReference type="InterPro" id="IPR001896">
    <property type="entry name" value="Plant_vir_prot"/>
</dbReference>
<dbReference type="Pfam" id="PF01307">
    <property type="entry name" value="Plant_vir_prot"/>
    <property type="match status" value="1"/>
</dbReference>
<feature type="transmembrane region" description="Helical" evidence="13">
    <location>
        <begin position="12"/>
        <end position="31"/>
    </location>
</feature>
<comment type="subcellular location">
    <subcellularLocation>
        <location evidence="2">Host endoplasmic reticulum membrane</location>
    </subcellularLocation>
</comment>
<feature type="transmembrane region" description="Helical" evidence="13">
    <location>
        <begin position="79"/>
        <end position="96"/>
    </location>
</feature>
<keyword evidence="11" id="KW-1038">Host endoplasmic reticulum</keyword>
<dbReference type="GO" id="GO:0044167">
    <property type="term" value="C:host cell endoplasmic reticulum membrane"/>
    <property type="evidence" value="ECO:0007669"/>
    <property type="project" value="UniProtKB-SubCell"/>
</dbReference>
<dbReference type="EMBL" id="MW334940">
    <property type="protein sequence ID" value="QTH26256.1"/>
    <property type="molecule type" value="Genomic_RNA"/>
</dbReference>
<evidence type="ECO:0000256" key="11">
    <source>
        <dbReference type="ARBA" id="ARBA00023184"/>
    </source>
</evidence>
<evidence type="ECO:0000256" key="13">
    <source>
        <dbReference type="SAM" id="Phobius"/>
    </source>
</evidence>
<evidence type="ECO:0000256" key="7">
    <source>
        <dbReference type="ARBA" id="ARBA00022870"/>
    </source>
</evidence>
<evidence type="ECO:0000256" key="6">
    <source>
        <dbReference type="ARBA" id="ARBA00022692"/>
    </source>
</evidence>
<dbReference type="GO" id="GO:0046740">
    <property type="term" value="P:transport of virus in host, cell to cell"/>
    <property type="evidence" value="ECO:0007669"/>
    <property type="project" value="UniProtKB-KW"/>
</dbReference>
<accession>M9QSE6</accession>
<evidence type="ECO:0000256" key="10">
    <source>
        <dbReference type="ARBA" id="ARBA00023136"/>
    </source>
</evidence>
<evidence type="ECO:0000256" key="3">
    <source>
        <dbReference type="ARBA" id="ARBA00010321"/>
    </source>
</evidence>
<reference evidence="14" key="1">
    <citation type="journal article" date="2013" name="Arch. Virol.">
        <title>Complete nucleotide sequence of a virus associated with rusty mottle disease of sweet cherry (Prunus avium).</title>
        <authorList>
            <person name="Villamor D.V."/>
            <person name="Druffel K.L."/>
            <person name="Eastwell K.C."/>
        </authorList>
    </citation>
    <scope>NUCLEOTIDE SEQUENCE</scope>
    <source>
        <strain evidence="14">B48-C</strain>
    </source>
</reference>
<protein>
    <recommendedName>
        <fullName evidence="4">Movement protein TGB2</fullName>
    </recommendedName>
    <alternativeName>
        <fullName evidence="12">Triple gene block 2 protein</fullName>
    </alternativeName>
</protein>
<keyword evidence="8 13" id="KW-1133">Transmembrane helix</keyword>
<reference evidence="15" key="2">
    <citation type="submission" date="2020-12" db="EMBL/GenBank/DDBJ databases">
        <title>Virome analysis of Malus spp. and Prunus spp. sheds light on the etiology of phantom diseases in fruit trees.</title>
        <authorList>
            <person name="Diaz-Lara A."/>
            <person name="Al Rwahnih M."/>
        </authorList>
    </citation>
    <scope>NUCLEOTIDE SEQUENCE</scope>
    <source>
        <strain evidence="15">CRMAV/FT155</strain>
    </source>
</reference>
<evidence type="ECO:0000256" key="4">
    <source>
        <dbReference type="ARBA" id="ARBA00013304"/>
    </source>
</evidence>
<evidence type="ECO:0000256" key="9">
    <source>
        <dbReference type="ARBA" id="ARBA00023031"/>
    </source>
</evidence>
<dbReference type="EMBL" id="KC218927">
    <property type="protein sequence ID" value="AGI62187.1"/>
    <property type="molecule type" value="Genomic_RNA"/>
</dbReference>